<keyword evidence="5" id="KW-1185">Reference proteome</keyword>
<dbReference type="InterPro" id="IPR016181">
    <property type="entry name" value="Acyl_CoA_acyltransferase"/>
</dbReference>
<gene>
    <name evidence="4" type="ORF">SAMN04488107_1700</name>
</gene>
<reference evidence="5" key="1">
    <citation type="submission" date="2017-06" db="EMBL/GenBank/DDBJ databases">
        <authorList>
            <person name="Varghese N."/>
            <person name="Submissions S."/>
        </authorList>
    </citation>
    <scope>NUCLEOTIDE SEQUENCE [LARGE SCALE GENOMIC DNA]</scope>
    <source>
        <strain evidence="5">DSM 45423</strain>
    </source>
</reference>
<dbReference type="InterPro" id="IPR000182">
    <property type="entry name" value="GNAT_dom"/>
</dbReference>
<dbReference type="AlphaFoldDB" id="A0A239CM00"/>
<evidence type="ECO:0000313" key="4">
    <source>
        <dbReference type="EMBL" id="SNS20912.1"/>
    </source>
</evidence>
<name>A0A239CM00_9ACTN</name>
<feature type="domain" description="N-acetyltransferase" evidence="3">
    <location>
        <begin position="3"/>
        <end position="160"/>
    </location>
</feature>
<dbReference type="Gene3D" id="3.40.630.30">
    <property type="match status" value="1"/>
</dbReference>
<dbReference type="PANTHER" id="PTHR43072">
    <property type="entry name" value="N-ACETYLTRANSFERASE"/>
    <property type="match status" value="1"/>
</dbReference>
<sequence>MTGTVRDATPDDAAACAAVYAPYVTGTTVSFETTPPTTEEMAARIATALERHAWLVLEADGAVRGFAYGGPFMSRAAYRWSCSVSVYLEPGRRRTGAGRALYGALLDRLAARGYRVALAGVTLPNDASLGLHRALGFEPVGTYRRVGWKDGAWRDVTWLQRDLGPGPADGPPPAEPR</sequence>
<dbReference type="SUPFAM" id="SSF55729">
    <property type="entry name" value="Acyl-CoA N-acyltransferases (Nat)"/>
    <property type="match status" value="1"/>
</dbReference>
<evidence type="ECO:0000313" key="5">
    <source>
        <dbReference type="Proteomes" id="UP000198386"/>
    </source>
</evidence>
<dbReference type="OrthoDB" id="3173333at2"/>
<protein>
    <submittedName>
        <fullName evidence="4">Phosphinothricin acetyltransferase</fullName>
    </submittedName>
</protein>
<evidence type="ECO:0000256" key="1">
    <source>
        <dbReference type="ARBA" id="ARBA00022679"/>
    </source>
</evidence>
<accession>A0A239CM00</accession>
<dbReference type="EMBL" id="FZOH01000003">
    <property type="protein sequence ID" value="SNS20912.1"/>
    <property type="molecule type" value="Genomic_DNA"/>
</dbReference>
<dbReference type="Proteomes" id="UP000198386">
    <property type="component" value="Unassembled WGS sequence"/>
</dbReference>
<keyword evidence="2" id="KW-0012">Acyltransferase</keyword>
<evidence type="ECO:0000259" key="3">
    <source>
        <dbReference type="PROSITE" id="PS51186"/>
    </source>
</evidence>
<dbReference type="PROSITE" id="PS51186">
    <property type="entry name" value="GNAT"/>
    <property type="match status" value="1"/>
</dbReference>
<organism evidence="4 5">
    <name type="scientific">Geodermatophilus saharensis</name>
    <dbReference type="NCBI Taxonomy" id="1137994"/>
    <lineage>
        <taxon>Bacteria</taxon>
        <taxon>Bacillati</taxon>
        <taxon>Actinomycetota</taxon>
        <taxon>Actinomycetes</taxon>
        <taxon>Geodermatophilales</taxon>
        <taxon>Geodermatophilaceae</taxon>
        <taxon>Geodermatophilus</taxon>
    </lineage>
</organism>
<dbReference type="CDD" id="cd04301">
    <property type="entry name" value="NAT_SF"/>
    <property type="match status" value="1"/>
</dbReference>
<dbReference type="PANTHER" id="PTHR43072:SF23">
    <property type="entry name" value="UPF0039 PROTEIN C11D3.02C"/>
    <property type="match status" value="1"/>
</dbReference>
<dbReference type="GO" id="GO:0016747">
    <property type="term" value="F:acyltransferase activity, transferring groups other than amino-acyl groups"/>
    <property type="evidence" value="ECO:0007669"/>
    <property type="project" value="InterPro"/>
</dbReference>
<dbReference type="RefSeq" id="WP_089403477.1">
    <property type="nucleotide sequence ID" value="NZ_FZOH01000003.1"/>
</dbReference>
<dbReference type="Pfam" id="PF13420">
    <property type="entry name" value="Acetyltransf_4"/>
    <property type="match status" value="1"/>
</dbReference>
<keyword evidence="1 4" id="KW-0808">Transferase</keyword>
<evidence type="ECO:0000256" key="2">
    <source>
        <dbReference type="ARBA" id="ARBA00023315"/>
    </source>
</evidence>
<proteinExistence type="predicted"/>